<dbReference type="EMBL" id="JAEMHL010000004">
    <property type="protein sequence ID" value="MBJ6750692.1"/>
    <property type="molecule type" value="Genomic_DNA"/>
</dbReference>
<evidence type="ECO:0000256" key="1">
    <source>
        <dbReference type="SAM" id="SignalP"/>
    </source>
</evidence>
<reference evidence="2 3" key="1">
    <citation type="submission" date="2020-12" db="EMBL/GenBank/DDBJ databases">
        <title>Geomonas sp. Red421, isolated from paddy soil.</title>
        <authorList>
            <person name="Xu Z."/>
            <person name="Zhang Z."/>
            <person name="Masuda Y."/>
            <person name="Itoh H."/>
            <person name="Senoo K."/>
        </authorList>
    </citation>
    <scope>NUCLEOTIDE SEQUENCE [LARGE SCALE GENOMIC DNA]</scope>
    <source>
        <strain evidence="2 3">Red421</strain>
    </source>
</reference>
<name>A0ABS0YFM6_9BACT</name>
<dbReference type="Proteomes" id="UP000614714">
    <property type="component" value="Unassembled WGS sequence"/>
</dbReference>
<dbReference type="RefSeq" id="WP_199389196.1">
    <property type="nucleotide sequence ID" value="NZ_JAEMHL010000004.1"/>
</dbReference>
<accession>A0ABS0YFM6</accession>
<feature type="chain" id="PRO_5046384534" evidence="1">
    <location>
        <begin position="25"/>
        <end position="167"/>
    </location>
</feature>
<keyword evidence="3" id="KW-1185">Reference proteome</keyword>
<keyword evidence="2" id="KW-0449">Lipoprotein</keyword>
<dbReference type="InterPro" id="IPR017734">
    <property type="entry name" value="T6SS_SciN"/>
</dbReference>
<evidence type="ECO:0000313" key="3">
    <source>
        <dbReference type="Proteomes" id="UP000614714"/>
    </source>
</evidence>
<gene>
    <name evidence="2" type="ORF">JFN91_10735</name>
</gene>
<dbReference type="Gene3D" id="2.60.40.4150">
    <property type="entry name" value="Type VI secretion system, lipoprotein SciN"/>
    <property type="match status" value="1"/>
</dbReference>
<keyword evidence="1" id="KW-0732">Signal</keyword>
<sequence length="167" mass="18257">MFRVLLAVSLLALLPGCTMNMRLAEGGASSSPRRVIRLKVQADPQLNRYDRNSHALLLCLYQLKEPDGFRQLAQNREGVPKLLECGRFDPSVVNAQLLVVQPGQELSQSCDKGTDARYLGLATGYYSFGKRKVTELLAMPSGTADNGPEGLLHLDLGAQEITSARVE</sequence>
<organism evidence="2 3">
    <name type="scientific">Geomonas anaerohicana</name>
    <dbReference type="NCBI Taxonomy" id="2798583"/>
    <lineage>
        <taxon>Bacteria</taxon>
        <taxon>Pseudomonadati</taxon>
        <taxon>Thermodesulfobacteriota</taxon>
        <taxon>Desulfuromonadia</taxon>
        <taxon>Geobacterales</taxon>
        <taxon>Geobacteraceae</taxon>
        <taxon>Geomonas</taxon>
    </lineage>
</organism>
<comment type="caution">
    <text evidence="2">The sequence shown here is derived from an EMBL/GenBank/DDBJ whole genome shotgun (WGS) entry which is preliminary data.</text>
</comment>
<feature type="signal peptide" evidence="1">
    <location>
        <begin position="1"/>
        <end position="24"/>
    </location>
</feature>
<evidence type="ECO:0000313" key="2">
    <source>
        <dbReference type="EMBL" id="MBJ6750692.1"/>
    </source>
</evidence>
<protein>
    <submittedName>
        <fullName evidence="2">Type VI secretion lipoprotein TssJ</fullName>
    </submittedName>
</protein>
<proteinExistence type="predicted"/>
<dbReference type="Pfam" id="PF12790">
    <property type="entry name" value="T6SS-SciN"/>
    <property type="match status" value="1"/>
</dbReference>
<dbReference type="InterPro" id="IPR038706">
    <property type="entry name" value="Type_VI_SciN-like_sf"/>
</dbReference>